<dbReference type="EMBL" id="CADEAL010001654">
    <property type="protein sequence ID" value="CAB1434344.1"/>
    <property type="molecule type" value="Genomic_DNA"/>
</dbReference>
<organism evidence="1 2">
    <name type="scientific">Pleuronectes platessa</name>
    <name type="common">European plaice</name>
    <dbReference type="NCBI Taxonomy" id="8262"/>
    <lineage>
        <taxon>Eukaryota</taxon>
        <taxon>Metazoa</taxon>
        <taxon>Chordata</taxon>
        <taxon>Craniata</taxon>
        <taxon>Vertebrata</taxon>
        <taxon>Euteleostomi</taxon>
        <taxon>Actinopterygii</taxon>
        <taxon>Neopterygii</taxon>
        <taxon>Teleostei</taxon>
        <taxon>Neoteleostei</taxon>
        <taxon>Acanthomorphata</taxon>
        <taxon>Carangaria</taxon>
        <taxon>Pleuronectiformes</taxon>
        <taxon>Pleuronectoidei</taxon>
        <taxon>Pleuronectidae</taxon>
        <taxon>Pleuronectes</taxon>
    </lineage>
</organism>
<evidence type="ECO:0000313" key="2">
    <source>
        <dbReference type="Proteomes" id="UP001153269"/>
    </source>
</evidence>
<protein>
    <submittedName>
        <fullName evidence="1">Uncharacterized protein</fullName>
    </submittedName>
</protein>
<proteinExistence type="predicted"/>
<name>A0A9N7UL81_PLEPL</name>
<dbReference type="Proteomes" id="UP001153269">
    <property type="component" value="Unassembled WGS sequence"/>
</dbReference>
<gene>
    <name evidence="1" type="ORF">PLEPLA_LOCUS22395</name>
</gene>
<accession>A0A9N7UL81</accession>
<dbReference type="AlphaFoldDB" id="A0A9N7UL81"/>
<reference evidence="1" key="1">
    <citation type="submission" date="2020-03" db="EMBL/GenBank/DDBJ databases">
        <authorList>
            <person name="Weist P."/>
        </authorList>
    </citation>
    <scope>NUCLEOTIDE SEQUENCE</scope>
</reference>
<sequence>MRSSPPLIHPSSLTPILQCHGSMWLPSPWNHISTVLYRKLGGNASQSNHSSTSSVVGCDSAEASSGDLHVVSWTAALVEDHETTRTIITTRSRLQQTSGFMIYSQTVPLKAVSQKENSQKATVCVPVFAGDTN</sequence>
<comment type="caution">
    <text evidence="1">The sequence shown here is derived from an EMBL/GenBank/DDBJ whole genome shotgun (WGS) entry which is preliminary data.</text>
</comment>
<evidence type="ECO:0000313" key="1">
    <source>
        <dbReference type="EMBL" id="CAB1434344.1"/>
    </source>
</evidence>
<keyword evidence="2" id="KW-1185">Reference proteome</keyword>